<dbReference type="Pfam" id="PF08666">
    <property type="entry name" value="SAF"/>
    <property type="match status" value="1"/>
</dbReference>
<proteinExistence type="predicted"/>
<keyword evidence="2" id="KW-0808">Transferase</keyword>
<dbReference type="GO" id="GO:0050462">
    <property type="term" value="F:N-acetylneuraminate synthase activity"/>
    <property type="evidence" value="ECO:0007669"/>
    <property type="project" value="UniProtKB-EC"/>
</dbReference>
<dbReference type="InterPro" id="IPR013785">
    <property type="entry name" value="Aldolase_TIM"/>
</dbReference>
<evidence type="ECO:0000313" key="3">
    <source>
        <dbReference type="Proteomes" id="UP001379533"/>
    </source>
</evidence>
<dbReference type="PANTHER" id="PTHR42966">
    <property type="entry name" value="N-ACETYLNEURAMINATE SYNTHASE"/>
    <property type="match status" value="1"/>
</dbReference>
<name>A0ABZ2KGZ7_9BACT</name>
<dbReference type="EC" id="2.5.1.56" evidence="2"/>
<sequence>MTVFVIAEAGVNHNGRLDLALELVDTAARAGADAIKFQTFRAESLATRSAAKAEYQEKATGKAGSQLDMLRALELDEDAHRKVVERCRERRIEFMSTPFDVDSVALLSRLGVKRFKVPSGEIDNPLLLRAIAQQNTPVILSTGMGTLSEVEGALGILTAAWLGQGPESLWSDRGAALVAERVTLLHCTSLYPAPAEAVNLRAMQTMRDAFQTGVGYSDHTLGVGVSAAAVALGATVIEKHFTLDRTLEGPDHKASLEPEELVSFVAMLRDVALSLGSPRKMPTAAEVAMRAAARRSLVAAAPIRKGEAFTAANVALKRPGTGMSGRFYDALLGRTASRDYAEDDLINE</sequence>
<dbReference type="NCBIfam" id="TIGR03569">
    <property type="entry name" value="NeuB_NnaB"/>
    <property type="match status" value="1"/>
</dbReference>
<dbReference type="InterPro" id="IPR006190">
    <property type="entry name" value="SAF_AFP_Neu5Ac"/>
</dbReference>
<evidence type="ECO:0000259" key="1">
    <source>
        <dbReference type="PROSITE" id="PS50844"/>
    </source>
</evidence>
<dbReference type="InterPro" id="IPR013132">
    <property type="entry name" value="PseI/NeuA/B-like_N"/>
</dbReference>
<dbReference type="PROSITE" id="PS50844">
    <property type="entry name" value="AFP_LIKE"/>
    <property type="match status" value="1"/>
</dbReference>
<dbReference type="EMBL" id="CP089982">
    <property type="protein sequence ID" value="WXA97948.1"/>
    <property type="molecule type" value="Genomic_DNA"/>
</dbReference>
<dbReference type="SUPFAM" id="SSF51569">
    <property type="entry name" value="Aldolase"/>
    <property type="match status" value="1"/>
</dbReference>
<gene>
    <name evidence="2" type="primary">neuB</name>
    <name evidence="2" type="ORF">LZC95_14035</name>
</gene>
<dbReference type="InterPro" id="IPR057736">
    <property type="entry name" value="SAF_PseI/NeuA/NeuB"/>
</dbReference>
<dbReference type="CDD" id="cd11615">
    <property type="entry name" value="SAF_NeuB_like"/>
    <property type="match status" value="1"/>
</dbReference>
<dbReference type="RefSeq" id="WP_394848565.1">
    <property type="nucleotide sequence ID" value="NZ_CP089982.1"/>
</dbReference>
<dbReference type="InterPro" id="IPR020007">
    <property type="entry name" value="NeuB/NeuA"/>
</dbReference>
<dbReference type="Proteomes" id="UP001379533">
    <property type="component" value="Chromosome"/>
</dbReference>
<organism evidence="2 3">
    <name type="scientific">Pendulispora brunnea</name>
    <dbReference type="NCBI Taxonomy" id="2905690"/>
    <lineage>
        <taxon>Bacteria</taxon>
        <taxon>Pseudomonadati</taxon>
        <taxon>Myxococcota</taxon>
        <taxon>Myxococcia</taxon>
        <taxon>Myxococcales</taxon>
        <taxon>Sorangiineae</taxon>
        <taxon>Pendulisporaceae</taxon>
        <taxon>Pendulispora</taxon>
    </lineage>
</organism>
<dbReference type="Gene3D" id="3.20.20.70">
    <property type="entry name" value="Aldolase class I"/>
    <property type="match status" value="1"/>
</dbReference>
<dbReference type="Gene3D" id="3.90.1210.10">
    <property type="entry name" value="Antifreeze-like/N-acetylneuraminic acid synthase C-terminal domain"/>
    <property type="match status" value="1"/>
</dbReference>
<evidence type="ECO:0000313" key="2">
    <source>
        <dbReference type="EMBL" id="WXA97948.1"/>
    </source>
</evidence>
<dbReference type="Pfam" id="PF03102">
    <property type="entry name" value="NeuB"/>
    <property type="match status" value="1"/>
</dbReference>
<keyword evidence="3" id="KW-1185">Reference proteome</keyword>
<dbReference type="SUPFAM" id="SSF51269">
    <property type="entry name" value="AFP III-like domain"/>
    <property type="match status" value="1"/>
</dbReference>
<reference evidence="2 3" key="1">
    <citation type="submission" date="2021-12" db="EMBL/GenBank/DDBJ databases">
        <title>Discovery of the Pendulisporaceae a myxobacterial family with distinct sporulation behavior and unique specialized metabolism.</title>
        <authorList>
            <person name="Garcia R."/>
            <person name="Popoff A."/>
            <person name="Bader C.D."/>
            <person name="Loehr J."/>
            <person name="Walesch S."/>
            <person name="Walt C."/>
            <person name="Boldt J."/>
            <person name="Bunk B."/>
            <person name="Haeckl F.J.F.P.J."/>
            <person name="Gunesch A.P."/>
            <person name="Birkelbach J."/>
            <person name="Nuebel U."/>
            <person name="Pietschmann T."/>
            <person name="Bach T."/>
            <person name="Mueller R."/>
        </authorList>
    </citation>
    <scope>NUCLEOTIDE SEQUENCE [LARGE SCALE GENOMIC DNA]</scope>
    <source>
        <strain evidence="2 3">MSr12523</strain>
    </source>
</reference>
<protein>
    <submittedName>
        <fullName evidence="2">N-acetylneuraminate synthase</fullName>
        <ecNumber evidence="2">2.5.1.56</ecNumber>
    </submittedName>
</protein>
<feature type="domain" description="AFP-like" evidence="1">
    <location>
        <begin position="296"/>
        <end position="348"/>
    </location>
</feature>
<dbReference type="InterPro" id="IPR051690">
    <property type="entry name" value="PseI-like"/>
</dbReference>
<accession>A0ABZ2KGZ7</accession>
<dbReference type="InterPro" id="IPR013974">
    <property type="entry name" value="SAF"/>
</dbReference>
<dbReference type="InterPro" id="IPR036732">
    <property type="entry name" value="AFP_Neu5c_C_sf"/>
</dbReference>
<dbReference type="PANTHER" id="PTHR42966:SF1">
    <property type="entry name" value="SIALIC ACID SYNTHASE"/>
    <property type="match status" value="1"/>
</dbReference>